<dbReference type="Gene3D" id="1.10.10.1450">
    <property type="match status" value="1"/>
</dbReference>
<evidence type="ECO:0000256" key="1">
    <source>
        <dbReference type="ARBA" id="ARBA00004123"/>
    </source>
</evidence>
<protein>
    <submittedName>
        <fullName evidence="4">Protein GVQW3-like</fullName>
    </submittedName>
</protein>
<feature type="compositionally biased region" description="Basic and acidic residues" evidence="2">
    <location>
        <begin position="51"/>
        <end position="64"/>
    </location>
</feature>
<dbReference type="Proteomes" id="UP001652740">
    <property type="component" value="Unplaced"/>
</dbReference>
<dbReference type="SUPFAM" id="SSF46689">
    <property type="entry name" value="Homeodomain-like"/>
    <property type="match status" value="1"/>
</dbReference>
<dbReference type="RefSeq" id="XP_052755721.1">
    <property type="nucleotide sequence ID" value="XM_052899761.1"/>
</dbReference>
<dbReference type="InterPro" id="IPR009057">
    <property type="entry name" value="Homeodomain-like_sf"/>
</dbReference>
<accession>A0ABM3MWJ3</accession>
<dbReference type="GeneID" id="128201791"/>
<dbReference type="PANTHER" id="PTHR46060:SF1">
    <property type="entry name" value="MARINER MOS1 TRANSPOSASE-LIKE PROTEIN"/>
    <property type="match status" value="1"/>
</dbReference>
<sequence length="124" mass="14266">MEPASVEEQRVVIKFLSKLGKNGREIFADLRTVYGDDAVKEPTVHKWLKRFREGRESVQDDPRSGRPSTSHSDENVERIRTCVNGDRRLTVRQVAEELNLGKTVVHEILRNELQMKKICAKIVP</sequence>
<keyword evidence="3" id="KW-1185">Reference proteome</keyword>
<comment type="subcellular location">
    <subcellularLocation>
        <location evidence="1">Nucleus</location>
    </subcellularLocation>
</comment>
<dbReference type="Pfam" id="PF13565">
    <property type="entry name" value="HTH_32"/>
    <property type="match status" value="1"/>
</dbReference>
<gene>
    <name evidence="4" type="primary">LOC128201791</name>
</gene>
<organism evidence="3 4">
    <name type="scientific">Galleria mellonella</name>
    <name type="common">Greater wax moth</name>
    <dbReference type="NCBI Taxonomy" id="7137"/>
    <lineage>
        <taxon>Eukaryota</taxon>
        <taxon>Metazoa</taxon>
        <taxon>Ecdysozoa</taxon>
        <taxon>Arthropoda</taxon>
        <taxon>Hexapoda</taxon>
        <taxon>Insecta</taxon>
        <taxon>Pterygota</taxon>
        <taxon>Neoptera</taxon>
        <taxon>Endopterygota</taxon>
        <taxon>Lepidoptera</taxon>
        <taxon>Glossata</taxon>
        <taxon>Ditrysia</taxon>
        <taxon>Pyraloidea</taxon>
        <taxon>Pyralidae</taxon>
        <taxon>Galleriinae</taxon>
        <taxon>Galleria</taxon>
    </lineage>
</organism>
<reference evidence="4" key="1">
    <citation type="submission" date="2025-08" db="UniProtKB">
        <authorList>
            <consortium name="RefSeq"/>
        </authorList>
    </citation>
    <scope>IDENTIFICATION</scope>
    <source>
        <tissue evidence="4">Whole larvae</tissue>
    </source>
</reference>
<evidence type="ECO:0000256" key="2">
    <source>
        <dbReference type="SAM" id="MobiDB-lite"/>
    </source>
</evidence>
<name>A0ABM3MWJ3_GALME</name>
<evidence type="ECO:0000313" key="3">
    <source>
        <dbReference type="Proteomes" id="UP001652740"/>
    </source>
</evidence>
<evidence type="ECO:0000313" key="4">
    <source>
        <dbReference type="RefSeq" id="XP_052755721.1"/>
    </source>
</evidence>
<dbReference type="PANTHER" id="PTHR46060">
    <property type="entry name" value="MARINER MOS1 TRANSPOSASE-LIKE PROTEIN"/>
    <property type="match status" value="1"/>
</dbReference>
<proteinExistence type="predicted"/>
<dbReference type="InterPro" id="IPR052709">
    <property type="entry name" value="Transposase-MT_Hybrid"/>
</dbReference>
<feature type="region of interest" description="Disordered" evidence="2">
    <location>
        <begin position="51"/>
        <end position="77"/>
    </location>
</feature>